<gene>
    <name evidence="1" type="ORF">FYK55_07265</name>
</gene>
<dbReference type="Proteomes" id="UP000324479">
    <property type="component" value="Unassembled WGS sequence"/>
</dbReference>
<protein>
    <submittedName>
        <fullName evidence="1">SAM-dependent methyltransferase</fullName>
    </submittedName>
</protein>
<name>A0A5M6DCZ8_9BACT</name>
<organism evidence="1 2">
    <name type="scientific">Roseiconus nitratireducens</name>
    <dbReference type="NCBI Taxonomy" id="2605748"/>
    <lineage>
        <taxon>Bacteria</taxon>
        <taxon>Pseudomonadati</taxon>
        <taxon>Planctomycetota</taxon>
        <taxon>Planctomycetia</taxon>
        <taxon>Pirellulales</taxon>
        <taxon>Pirellulaceae</taxon>
        <taxon>Roseiconus</taxon>
    </lineage>
</organism>
<dbReference type="GO" id="GO:0008168">
    <property type="term" value="F:methyltransferase activity"/>
    <property type="evidence" value="ECO:0007669"/>
    <property type="project" value="UniProtKB-KW"/>
</dbReference>
<dbReference type="Gene3D" id="3.40.50.150">
    <property type="entry name" value="Vaccinia Virus protein VP39"/>
    <property type="match status" value="1"/>
</dbReference>
<dbReference type="EMBL" id="VWOX01000003">
    <property type="protein sequence ID" value="KAA5545441.1"/>
    <property type="molecule type" value="Genomic_DNA"/>
</dbReference>
<comment type="caution">
    <text evidence="1">The sequence shown here is derived from an EMBL/GenBank/DDBJ whole genome shotgun (WGS) entry which is preliminary data.</text>
</comment>
<dbReference type="SUPFAM" id="SSF53335">
    <property type="entry name" value="S-adenosyl-L-methionine-dependent methyltransferases"/>
    <property type="match status" value="1"/>
</dbReference>
<reference evidence="1 2" key="1">
    <citation type="submission" date="2019-08" db="EMBL/GenBank/DDBJ databases">
        <authorList>
            <person name="Dhanesh K."/>
            <person name="Kumar G."/>
            <person name="Sasikala C."/>
            <person name="Venkata Ramana C."/>
        </authorList>
    </citation>
    <scope>NUCLEOTIDE SEQUENCE [LARGE SCALE GENOMIC DNA]</scope>
    <source>
        <strain evidence="1 2">JC645</strain>
    </source>
</reference>
<keyword evidence="1" id="KW-0489">Methyltransferase</keyword>
<accession>A0A5M6DCZ8</accession>
<sequence>MTFTLDHVVPWGRTHDEYVRLFDLQDADLTRAILGCADGPAAFNACWTRRGGHVVSCDPIYQFSVDQIRSRVMTVADIVVKQTQSNLEAFVWSSDLPDVGALRSRRLRATDAFLDDLREGKREHRYVTGQLPTLPFADDAFDLVLCSHYLFLYGDLGLEFHLQSVAELCRVGGEVRIFPLTQLDGQPSPFVEPITQQAKRSGYHVERRRVDYEFQRGANTMLRLSRFESSTCESAPRPDR</sequence>
<evidence type="ECO:0000313" key="1">
    <source>
        <dbReference type="EMBL" id="KAA5545441.1"/>
    </source>
</evidence>
<proteinExistence type="predicted"/>
<dbReference type="RefSeq" id="WP_150075710.1">
    <property type="nucleotide sequence ID" value="NZ_VWOX01000003.1"/>
</dbReference>
<dbReference type="GO" id="GO:0032259">
    <property type="term" value="P:methylation"/>
    <property type="evidence" value="ECO:0007669"/>
    <property type="project" value="UniProtKB-KW"/>
</dbReference>
<dbReference type="InterPro" id="IPR029063">
    <property type="entry name" value="SAM-dependent_MTases_sf"/>
</dbReference>
<evidence type="ECO:0000313" key="2">
    <source>
        <dbReference type="Proteomes" id="UP000324479"/>
    </source>
</evidence>
<dbReference type="AlphaFoldDB" id="A0A5M6DCZ8"/>
<keyword evidence="2" id="KW-1185">Reference proteome</keyword>
<keyword evidence="1" id="KW-0808">Transferase</keyword>